<dbReference type="Proteomes" id="UP000469385">
    <property type="component" value="Unassembled WGS sequence"/>
</dbReference>
<evidence type="ECO:0000256" key="1">
    <source>
        <dbReference type="SAM" id="MobiDB-lite"/>
    </source>
</evidence>
<dbReference type="AlphaFoldDB" id="A0A6N8IP44"/>
<dbReference type="PANTHER" id="PTHR41542">
    <property type="entry name" value="BLL5807 PROTEIN"/>
    <property type="match status" value="1"/>
</dbReference>
<feature type="compositionally biased region" description="Low complexity" evidence="1">
    <location>
        <begin position="40"/>
        <end position="68"/>
    </location>
</feature>
<dbReference type="SUPFAM" id="SSF54427">
    <property type="entry name" value="NTF2-like"/>
    <property type="match status" value="1"/>
</dbReference>
<keyword evidence="3" id="KW-0732">Signal</keyword>
<accession>A0A6N8IP44</accession>
<evidence type="ECO:0000259" key="4">
    <source>
        <dbReference type="SMART" id="SM00978"/>
    </source>
</evidence>
<feature type="transmembrane region" description="Helical" evidence="2">
    <location>
        <begin position="84"/>
        <end position="106"/>
    </location>
</feature>
<feature type="transmembrane region" description="Helical" evidence="2">
    <location>
        <begin position="113"/>
        <end position="131"/>
    </location>
</feature>
<gene>
    <name evidence="5" type="ORF">GON04_01360</name>
</gene>
<dbReference type="SMART" id="SM00978">
    <property type="entry name" value="Tim44"/>
    <property type="match status" value="1"/>
</dbReference>
<keyword evidence="2" id="KW-0472">Membrane</keyword>
<dbReference type="InterPro" id="IPR032710">
    <property type="entry name" value="NTF2-like_dom_sf"/>
</dbReference>
<keyword evidence="2" id="KW-1133">Transmembrane helix</keyword>
<reference evidence="5 6" key="1">
    <citation type="submission" date="2019-12" db="EMBL/GenBank/DDBJ databases">
        <authorList>
            <person name="Huq M.A."/>
        </authorList>
    </citation>
    <scope>NUCLEOTIDE SEQUENCE [LARGE SCALE GENOMIC DNA]</scope>
    <source>
        <strain evidence="5 6">MAH-25</strain>
    </source>
</reference>
<evidence type="ECO:0000313" key="5">
    <source>
        <dbReference type="EMBL" id="MVQ28080.1"/>
    </source>
</evidence>
<keyword evidence="6" id="KW-1185">Reference proteome</keyword>
<dbReference type="InterPro" id="IPR007379">
    <property type="entry name" value="Tim44-like_dom"/>
</dbReference>
<dbReference type="EMBL" id="WSEL01000003">
    <property type="protein sequence ID" value="MVQ28080.1"/>
    <property type="molecule type" value="Genomic_DNA"/>
</dbReference>
<feature type="region of interest" description="Disordered" evidence="1">
    <location>
        <begin position="30"/>
        <end position="68"/>
    </location>
</feature>
<feature type="domain" description="Tim44-like" evidence="4">
    <location>
        <begin position="187"/>
        <end position="316"/>
    </location>
</feature>
<feature type="chain" id="PRO_5026897864" evidence="3">
    <location>
        <begin position="26"/>
        <end position="319"/>
    </location>
</feature>
<dbReference type="Pfam" id="PF04280">
    <property type="entry name" value="Tim44"/>
    <property type="match status" value="1"/>
</dbReference>
<protein>
    <submittedName>
        <fullName evidence="5">Tim44 domain-containing protein</fullName>
    </submittedName>
</protein>
<dbReference type="PANTHER" id="PTHR41542:SF1">
    <property type="entry name" value="BLL5807 PROTEIN"/>
    <property type="match status" value="1"/>
</dbReference>
<sequence length="319" mass="32145">MKKALALFAVALTVGLSTLSIDAEAARRLGGGKSTGMQRQATPPQSAPAQTPPANNAQGAPSQAAPAAGAAATAPAAAAPRRSWMGPIAGLAAGLGLAALASHFGFGEALANMMMIGLLVMGVLLVIGFVMRKRAAQGAALAGAGGGAGPFQRQQPASILERNTQDETPQGGSLIGSRLGGGIGNAVAAGQPASIPAGFDAVGFAANAKGQFMALQAANDAGDLASLREFLTPEMFALVQADIAERGQAPQRTEVYGLDARVLAVAEEESRYVASVRFTGSVRDEPGSPTEDLDETWHLTKPRAGLGGWVIAGIQQNAA</sequence>
<evidence type="ECO:0000256" key="3">
    <source>
        <dbReference type="SAM" id="SignalP"/>
    </source>
</evidence>
<feature type="signal peptide" evidence="3">
    <location>
        <begin position="1"/>
        <end position="25"/>
    </location>
</feature>
<comment type="caution">
    <text evidence="5">The sequence shown here is derived from an EMBL/GenBank/DDBJ whole genome shotgun (WGS) entry which is preliminary data.</text>
</comment>
<evidence type="ECO:0000256" key="2">
    <source>
        <dbReference type="SAM" id="Phobius"/>
    </source>
</evidence>
<organism evidence="5 6">
    <name type="scientific">Ramlibacter pinisoli</name>
    <dbReference type="NCBI Taxonomy" id="2682844"/>
    <lineage>
        <taxon>Bacteria</taxon>
        <taxon>Pseudomonadati</taxon>
        <taxon>Pseudomonadota</taxon>
        <taxon>Betaproteobacteria</taxon>
        <taxon>Burkholderiales</taxon>
        <taxon>Comamonadaceae</taxon>
        <taxon>Ramlibacter</taxon>
    </lineage>
</organism>
<evidence type="ECO:0000313" key="6">
    <source>
        <dbReference type="Proteomes" id="UP000469385"/>
    </source>
</evidence>
<name>A0A6N8IP44_9BURK</name>
<dbReference type="RefSeq" id="WP_157396224.1">
    <property type="nucleotide sequence ID" value="NZ_WSEL01000003.1"/>
</dbReference>
<keyword evidence="2" id="KW-0812">Transmembrane</keyword>
<proteinExistence type="predicted"/>